<dbReference type="RefSeq" id="WP_129441402.1">
    <property type="nucleotide sequence ID" value="NZ_CP035492.1"/>
</dbReference>
<proteinExistence type="predicted"/>
<organism evidence="1 2">
    <name type="scientific">Paenibacillus protaetiae</name>
    <dbReference type="NCBI Taxonomy" id="2509456"/>
    <lineage>
        <taxon>Bacteria</taxon>
        <taxon>Bacillati</taxon>
        <taxon>Bacillota</taxon>
        <taxon>Bacilli</taxon>
        <taxon>Bacillales</taxon>
        <taxon>Paenibacillaceae</taxon>
        <taxon>Paenibacillus</taxon>
    </lineage>
</organism>
<gene>
    <name evidence="1" type="ORF">ET464_12630</name>
</gene>
<dbReference type="KEGG" id="pprt:ET464_12630"/>
<sequence length="115" mass="13345">MKVGVFESNEDGLKRFREVWDSFQIWWVNHGESMVAKLTDDTTIVIYNRIIEKYKNENKTPPNGNFAILVTYDQLPKGVEIANDFFIIESLDKLMTQAAIDEVVSRLYSLLLRSL</sequence>
<evidence type="ECO:0000313" key="2">
    <source>
        <dbReference type="Proteomes" id="UP000293568"/>
    </source>
</evidence>
<reference evidence="1 2" key="1">
    <citation type="submission" date="2019-01" db="EMBL/GenBank/DDBJ databases">
        <title>Genome sequencing of strain FW100M-2.</title>
        <authorList>
            <person name="Heo J."/>
            <person name="Kim S.-J."/>
            <person name="Kim J.-S."/>
            <person name="Hong S.-B."/>
            <person name="Kwon S.-W."/>
        </authorList>
    </citation>
    <scope>NUCLEOTIDE SEQUENCE [LARGE SCALE GENOMIC DNA]</scope>
    <source>
        <strain evidence="1 2">FW100M-2</strain>
    </source>
</reference>
<evidence type="ECO:0000313" key="1">
    <source>
        <dbReference type="EMBL" id="QAY67117.1"/>
    </source>
</evidence>
<accession>A0A4P6F222</accession>
<dbReference type="Proteomes" id="UP000293568">
    <property type="component" value="Chromosome"/>
</dbReference>
<dbReference type="EMBL" id="CP035492">
    <property type="protein sequence ID" value="QAY67117.1"/>
    <property type="molecule type" value="Genomic_DNA"/>
</dbReference>
<protein>
    <submittedName>
        <fullName evidence="1">Uncharacterized protein</fullName>
    </submittedName>
</protein>
<dbReference type="AlphaFoldDB" id="A0A4P6F222"/>
<name>A0A4P6F222_9BACL</name>
<keyword evidence="2" id="KW-1185">Reference proteome</keyword>